<accession>A0A097GZW1</accession>
<name>A0A097GZW1_9HYPH</name>
<evidence type="ECO:0000313" key="1">
    <source>
        <dbReference type="EMBL" id="AIT41436.1"/>
    </source>
</evidence>
<keyword evidence="1" id="KW-0808">Transferase</keyword>
<proteinExistence type="predicted"/>
<dbReference type="EMBL" id="KJ939344">
    <property type="protein sequence ID" value="AIT41436.1"/>
    <property type="molecule type" value="Genomic_DNA"/>
</dbReference>
<reference evidence="1" key="1">
    <citation type="journal article" date="2014" name="Cell">
        <title>Sympatric speciation in a bacterial endosymbiont results in two genomes with the functionality of one.</title>
        <authorList>
            <person name="Van Leuven J.T."/>
            <person name="Meister R.C."/>
            <person name="Simon C."/>
            <person name="McCutcheon J.P."/>
        </authorList>
    </citation>
    <scope>NUCLEOTIDE SEQUENCE</scope>
    <source>
        <strain evidence="1">TETAUR2</strain>
    </source>
</reference>
<dbReference type="AlphaFoldDB" id="A0A097GZW1"/>
<organism evidence="1">
    <name type="scientific">Candidatus Hodgkinia cicadicola</name>
    <dbReference type="NCBI Taxonomy" id="573658"/>
    <lineage>
        <taxon>Bacteria</taxon>
        <taxon>Pseudomonadati</taxon>
        <taxon>Pseudomonadota</taxon>
        <taxon>Alphaproteobacteria</taxon>
        <taxon>Hyphomicrobiales</taxon>
        <taxon>Candidatus Hodgkinia</taxon>
    </lineage>
</organism>
<sequence>MPRDLRSHNYIRKGLCVCLYGRGRFKTSACLGFAARSDFRGVSCVSVSVLKLVWGPKAGSGCCVCRFRKTGGGCECIALASYWCIVSKHYWRPVLVVCVFRRATAGLQTQAQCVYAVFAKTEPANGFCGCKEANLVALRCAIFM</sequence>
<protein>
    <submittedName>
        <fullName evidence="1">Putative cob(I)alamin adenosyltransferase</fullName>
    </submittedName>
</protein>
<gene>
    <name evidence="1" type="primary">cobO</name>
    <name evidence="1" type="ORF">HCTETAUR2_014a</name>
</gene>
<dbReference type="GO" id="GO:0016740">
    <property type="term" value="F:transferase activity"/>
    <property type="evidence" value="ECO:0007669"/>
    <property type="project" value="UniProtKB-KW"/>
</dbReference>